<dbReference type="PANTHER" id="PTHR34137:SF1">
    <property type="entry name" value="EXODEOXYRIBONUCLEASE 7 SMALL SUBUNIT"/>
    <property type="match status" value="1"/>
</dbReference>
<comment type="similarity">
    <text evidence="1 6">Belongs to the XseB family.</text>
</comment>
<evidence type="ECO:0000256" key="2">
    <source>
        <dbReference type="ARBA" id="ARBA00022490"/>
    </source>
</evidence>
<dbReference type="AlphaFoldDB" id="A0A8T7M2U3"/>
<proteinExistence type="inferred from homology"/>
<dbReference type="InterPro" id="IPR037004">
    <property type="entry name" value="Exonuc_VII_ssu_sf"/>
</dbReference>
<dbReference type="EMBL" id="JACATZ010000001">
    <property type="protein sequence ID" value="NWJ44915.1"/>
    <property type="molecule type" value="Genomic_DNA"/>
</dbReference>
<comment type="function">
    <text evidence="6">Bidirectionally degrades single-stranded DNA into large acid-insoluble oligonucleotides, which are then degraded further into small acid-soluble oligonucleotides.</text>
</comment>
<dbReference type="EC" id="3.1.11.6" evidence="6"/>
<reference evidence="8 9" key="1">
    <citation type="submission" date="2020-06" db="EMBL/GenBank/DDBJ databases">
        <title>Anoxygenic phototrophic Chloroflexota member uses a Type I reaction center.</title>
        <authorList>
            <person name="Tsuji J.M."/>
            <person name="Shaw N.A."/>
            <person name="Nagashima S."/>
            <person name="Venkiteswaran J."/>
            <person name="Schiff S.L."/>
            <person name="Hanada S."/>
            <person name="Tank M."/>
            <person name="Neufeld J.D."/>
        </authorList>
    </citation>
    <scope>NUCLEOTIDE SEQUENCE [LARGE SCALE GENOMIC DNA]</scope>
    <source>
        <strain evidence="8">L227-S17</strain>
    </source>
</reference>
<dbReference type="SUPFAM" id="SSF116842">
    <property type="entry name" value="XseB-like"/>
    <property type="match status" value="1"/>
</dbReference>
<evidence type="ECO:0000256" key="5">
    <source>
        <dbReference type="ARBA" id="ARBA00022839"/>
    </source>
</evidence>
<keyword evidence="4 6" id="KW-0378">Hydrolase</keyword>
<comment type="subcellular location">
    <subcellularLocation>
        <location evidence="6">Cytoplasm</location>
    </subcellularLocation>
</comment>
<dbReference type="GO" id="GO:0009318">
    <property type="term" value="C:exodeoxyribonuclease VII complex"/>
    <property type="evidence" value="ECO:0007669"/>
    <property type="project" value="UniProtKB-UniRule"/>
</dbReference>
<dbReference type="GO" id="GO:0008855">
    <property type="term" value="F:exodeoxyribonuclease VII activity"/>
    <property type="evidence" value="ECO:0007669"/>
    <property type="project" value="UniProtKB-UniRule"/>
</dbReference>
<dbReference type="Gene3D" id="1.10.287.1040">
    <property type="entry name" value="Exonuclease VII, small subunit"/>
    <property type="match status" value="1"/>
</dbReference>
<dbReference type="PANTHER" id="PTHR34137">
    <property type="entry name" value="EXODEOXYRIBONUCLEASE 7 SMALL SUBUNIT"/>
    <property type="match status" value="1"/>
</dbReference>
<evidence type="ECO:0000313" key="8">
    <source>
        <dbReference type="EMBL" id="NWJ44915.1"/>
    </source>
</evidence>
<dbReference type="RefSeq" id="WP_341468690.1">
    <property type="nucleotide sequence ID" value="NZ_CP128399.1"/>
</dbReference>
<dbReference type="GO" id="GO:0006308">
    <property type="term" value="P:DNA catabolic process"/>
    <property type="evidence" value="ECO:0007669"/>
    <property type="project" value="UniProtKB-UniRule"/>
</dbReference>
<evidence type="ECO:0000313" key="9">
    <source>
        <dbReference type="Proteomes" id="UP000521676"/>
    </source>
</evidence>
<organism evidence="8 9">
    <name type="scientific">Candidatus Chlorohelix allophototropha</name>
    <dbReference type="NCBI Taxonomy" id="3003348"/>
    <lineage>
        <taxon>Bacteria</taxon>
        <taxon>Bacillati</taxon>
        <taxon>Chloroflexota</taxon>
        <taxon>Chloroflexia</taxon>
        <taxon>Candidatus Chloroheliales</taxon>
        <taxon>Candidatus Chloroheliaceae</taxon>
        <taxon>Candidatus Chlorohelix</taxon>
    </lineage>
</organism>
<comment type="caution">
    <text evidence="8">The sequence shown here is derived from an EMBL/GenBank/DDBJ whole genome shotgun (WGS) entry which is preliminary data.</text>
</comment>
<keyword evidence="3 6" id="KW-0540">Nuclease</keyword>
<sequence>MKIEKMNFEEAYQRLSETAAALENGNLPLDKSLALYEEGVALAERCKELLDKAELRVKQISPGEPESETRQATLDLGEDDDFI</sequence>
<dbReference type="InterPro" id="IPR003761">
    <property type="entry name" value="Exonuc_VII_S"/>
</dbReference>
<dbReference type="HAMAP" id="MF_00337">
    <property type="entry name" value="Exonuc_7_S"/>
    <property type="match status" value="1"/>
</dbReference>
<gene>
    <name evidence="6 8" type="primary">xseB</name>
    <name evidence="8" type="ORF">HXX08_03465</name>
</gene>
<evidence type="ECO:0000256" key="6">
    <source>
        <dbReference type="HAMAP-Rule" id="MF_00337"/>
    </source>
</evidence>
<comment type="subunit">
    <text evidence="6">Heterooligomer composed of large and small subunits.</text>
</comment>
<evidence type="ECO:0000256" key="1">
    <source>
        <dbReference type="ARBA" id="ARBA00009998"/>
    </source>
</evidence>
<dbReference type="GO" id="GO:0005829">
    <property type="term" value="C:cytosol"/>
    <property type="evidence" value="ECO:0007669"/>
    <property type="project" value="TreeGrafter"/>
</dbReference>
<evidence type="ECO:0000256" key="4">
    <source>
        <dbReference type="ARBA" id="ARBA00022801"/>
    </source>
</evidence>
<evidence type="ECO:0000256" key="3">
    <source>
        <dbReference type="ARBA" id="ARBA00022722"/>
    </source>
</evidence>
<comment type="catalytic activity">
    <reaction evidence="6">
        <text>Exonucleolytic cleavage in either 5'- to 3'- or 3'- to 5'-direction to yield nucleoside 5'-phosphates.</text>
        <dbReference type="EC" id="3.1.11.6"/>
    </reaction>
</comment>
<evidence type="ECO:0000256" key="7">
    <source>
        <dbReference type="SAM" id="MobiDB-lite"/>
    </source>
</evidence>
<protein>
    <recommendedName>
        <fullName evidence="6">Exodeoxyribonuclease 7 small subunit</fullName>
        <ecNumber evidence="6">3.1.11.6</ecNumber>
    </recommendedName>
    <alternativeName>
        <fullName evidence="6">Exodeoxyribonuclease VII small subunit</fullName>
        <shortName evidence="6">Exonuclease VII small subunit</shortName>
    </alternativeName>
</protein>
<name>A0A8T7M2U3_9CHLR</name>
<dbReference type="NCBIfam" id="NF002139">
    <property type="entry name" value="PRK00977.1-3"/>
    <property type="match status" value="1"/>
</dbReference>
<keyword evidence="2 6" id="KW-0963">Cytoplasm</keyword>
<dbReference type="Proteomes" id="UP000521676">
    <property type="component" value="Unassembled WGS sequence"/>
</dbReference>
<dbReference type="Pfam" id="PF02609">
    <property type="entry name" value="Exonuc_VII_S"/>
    <property type="match status" value="1"/>
</dbReference>
<accession>A0A8T7M2U3</accession>
<keyword evidence="5 6" id="KW-0269">Exonuclease</keyword>
<dbReference type="NCBIfam" id="TIGR01280">
    <property type="entry name" value="xseB"/>
    <property type="match status" value="1"/>
</dbReference>
<feature type="region of interest" description="Disordered" evidence="7">
    <location>
        <begin position="60"/>
        <end position="83"/>
    </location>
</feature>